<gene>
    <name evidence="2" type="ORF">BANT10_03214</name>
</gene>
<evidence type="ECO:0000313" key="2">
    <source>
        <dbReference type="EMBL" id="SMY00782.1"/>
    </source>
</evidence>
<evidence type="ECO:0000256" key="1">
    <source>
        <dbReference type="SAM" id="MobiDB-lite"/>
    </source>
</evidence>
<dbReference type="EMBL" id="FXZE01000022">
    <property type="protein sequence ID" value="SMY00782.1"/>
    <property type="molecule type" value="Genomic_DNA"/>
</dbReference>
<feature type="region of interest" description="Disordered" evidence="1">
    <location>
        <begin position="221"/>
        <end position="243"/>
    </location>
</feature>
<organism evidence="2 3">
    <name type="scientific">Brevibacterium antiquum</name>
    <dbReference type="NCBI Taxonomy" id="234835"/>
    <lineage>
        <taxon>Bacteria</taxon>
        <taxon>Bacillati</taxon>
        <taxon>Actinomycetota</taxon>
        <taxon>Actinomycetes</taxon>
        <taxon>Micrococcales</taxon>
        <taxon>Brevibacteriaceae</taxon>
        <taxon>Brevibacterium</taxon>
    </lineage>
</organism>
<dbReference type="Proteomes" id="UP000234342">
    <property type="component" value="Unassembled WGS sequence"/>
</dbReference>
<proteinExistence type="predicted"/>
<sequence length="274" mass="30439">MPLVIPERTIDSMFTFEFISAAPRAIVVSPNNNRGPRTPDHEVETAARKFVFECKTLYTANRNSANWVVKVPLKQLHDYVSHGGSSIVYVLPATPTLIAQPWIRDCRDDPDPKGHCLACSNPKKDKGAIYQRRWAGQTPPVSSAPPETKLQPWFNHWAWCIRADDLQNHVTSCSSLISTYSGQVVDLTADDISLGAISGAVRFCHFLDAVEKDHDDFYDIDRTADDSDSEPWSSADAPESSVTGTFAESILRLATESVSELPSDEEDRRLIAAY</sequence>
<accession>A0A2H1KNJ0</accession>
<protein>
    <submittedName>
        <fullName evidence="2">Uncharacterized protein</fullName>
    </submittedName>
</protein>
<evidence type="ECO:0000313" key="3">
    <source>
        <dbReference type="Proteomes" id="UP000234342"/>
    </source>
</evidence>
<dbReference type="AlphaFoldDB" id="A0A2H1KNJ0"/>
<name>A0A2H1KNJ0_9MICO</name>
<keyword evidence="3" id="KW-1185">Reference proteome</keyword>
<reference evidence="3" key="1">
    <citation type="submission" date="2017-03" db="EMBL/GenBank/DDBJ databases">
        <authorList>
            <person name="Monnet C."/>
        </authorList>
    </citation>
    <scope>NUCLEOTIDE SEQUENCE [LARGE SCALE GENOMIC DNA]</scope>
    <source>
        <strain evidence="3">P10</strain>
    </source>
</reference>